<accession>A0ABV7HGQ3</accession>
<dbReference type="InterPro" id="IPR043128">
    <property type="entry name" value="Rev_trsase/Diguanyl_cyclase"/>
</dbReference>
<gene>
    <name evidence="3" type="ORF">ACFOEK_18610</name>
</gene>
<evidence type="ECO:0000256" key="1">
    <source>
        <dbReference type="SAM" id="Phobius"/>
    </source>
</evidence>
<dbReference type="PROSITE" id="PS50887">
    <property type="entry name" value="GGDEF"/>
    <property type="match status" value="1"/>
</dbReference>
<keyword evidence="4" id="KW-1185">Reference proteome</keyword>
<evidence type="ECO:0000313" key="3">
    <source>
        <dbReference type="EMBL" id="MFC3153060.1"/>
    </source>
</evidence>
<keyword evidence="1" id="KW-1133">Transmembrane helix</keyword>
<feature type="transmembrane region" description="Helical" evidence="1">
    <location>
        <begin position="119"/>
        <end position="136"/>
    </location>
</feature>
<proteinExistence type="predicted"/>
<feature type="transmembrane region" description="Helical" evidence="1">
    <location>
        <begin position="54"/>
        <end position="75"/>
    </location>
</feature>
<reference evidence="4" key="1">
    <citation type="journal article" date="2019" name="Int. J. Syst. Evol. Microbiol.">
        <title>The Global Catalogue of Microorganisms (GCM) 10K type strain sequencing project: providing services to taxonomists for standard genome sequencing and annotation.</title>
        <authorList>
            <consortium name="The Broad Institute Genomics Platform"/>
            <consortium name="The Broad Institute Genome Sequencing Center for Infectious Disease"/>
            <person name="Wu L."/>
            <person name="Ma J."/>
        </authorList>
    </citation>
    <scope>NUCLEOTIDE SEQUENCE [LARGE SCALE GENOMIC DNA]</scope>
    <source>
        <strain evidence="4">KCTC 52438</strain>
    </source>
</reference>
<keyword evidence="1" id="KW-0812">Transmembrane</keyword>
<feature type="transmembrane region" description="Helical" evidence="1">
    <location>
        <begin position="24"/>
        <end position="42"/>
    </location>
</feature>
<keyword evidence="1" id="KW-0472">Membrane</keyword>
<evidence type="ECO:0000313" key="4">
    <source>
        <dbReference type="Proteomes" id="UP001595476"/>
    </source>
</evidence>
<dbReference type="InterPro" id="IPR000160">
    <property type="entry name" value="GGDEF_dom"/>
</dbReference>
<dbReference type="Pfam" id="PF00990">
    <property type="entry name" value="GGDEF"/>
    <property type="match status" value="1"/>
</dbReference>
<sequence>MWDLYYRIRYYVHDVWQGLKPHRLWLVVVIMVVISQLGMNAASGELKPVTELDWIDMFGEGATALFILVWLLIVLSIRSPGRVTTLFALGLLGIFISNFQDLIDELYQLSDGVVWDSWLESMPVGLLILTAALWFWRTEQHRIQSFMERRGVVSRISQEPTTWDSGLALPEYDAFIAKIDPNCDDQILMMVQLDNFHDVTYQRGRSESDQLANSFVELLLLHLRAQDMMCRYTPGCFVILLTQLDNVSVLRLQQSIGWLLASYCDRVYRDQYALSVSFGISNCGDSLSRESLTKETSEHWVERARQNLTPFNDASTHACEQLGC</sequence>
<comment type="caution">
    <text evidence="3">The sequence shown here is derived from an EMBL/GenBank/DDBJ whole genome shotgun (WGS) entry which is preliminary data.</text>
</comment>
<name>A0ABV7HGQ3_9GAMM</name>
<protein>
    <submittedName>
        <fullName evidence="3">GGDEF domain-containing protein</fullName>
    </submittedName>
</protein>
<dbReference type="RefSeq" id="WP_386722978.1">
    <property type="nucleotide sequence ID" value="NZ_JBHRSZ010000007.1"/>
</dbReference>
<dbReference type="Proteomes" id="UP001595476">
    <property type="component" value="Unassembled WGS sequence"/>
</dbReference>
<organism evidence="3 4">
    <name type="scientific">Litoribrevibacter euphylliae</name>
    <dbReference type="NCBI Taxonomy" id="1834034"/>
    <lineage>
        <taxon>Bacteria</taxon>
        <taxon>Pseudomonadati</taxon>
        <taxon>Pseudomonadota</taxon>
        <taxon>Gammaproteobacteria</taxon>
        <taxon>Oceanospirillales</taxon>
        <taxon>Oceanospirillaceae</taxon>
        <taxon>Litoribrevibacter</taxon>
    </lineage>
</organism>
<dbReference type="Gene3D" id="3.30.70.270">
    <property type="match status" value="1"/>
</dbReference>
<feature type="domain" description="GGDEF" evidence="2">
    <location>
        <begin position="184"/>
        <end position="314"/>
    </location>
</feature>
<evidence type="ECO:0000259" key="2">
    <source>
        <dbReference type="PROSITE" id="PS50887"/>
    </source>
</evidence>
<feature type="transmembrane region" description="Helical" evidence="1">
    <location>
        <begin position="82"/>
        <end position="99"/>
    </location>
</feature>
<dbReference type="EMBL" id="JBHRSZ010000007">
    <property type="protein sequence ID" value="MFC3153060.1"/>
    <property type="molecule type" value="Genomic_DNA"/>
</dbReference>
<dbReference type="InterPro" id="IPR029787">
    <property type="entry name" value="Nucleotide_cyclase"/>
</dbReference>
<dbReference type="SUPFAM" id="SSF55073">
    <property type="entry name" value="Nucleotide cyclase"/>
    <property type="match status" value="1"/>
</dbReference>